<feature type="signal peptide" evidence="2">
    <location>
        <begin position="1"/>
        <end position="19"/>
    </location>
</feature>
<keyword evidence="4" id="KW-1185">Reference proteome</keyword>
<accession>A0A9X1RSV1</accession>
<protein>
    <submittedName>
        <fullName evidence="3">Metal transporter</fullName>
    </submittedName>
</protein>
<organism evidence="3 4">
    <name type="scientific">Paraburkholderia tagetis</name>
    <dbReference type="NCBI Taxonomy" id="2913261"/>
    <lineage>
        <taxon>Bacteria</taxon>
        <taxon>Pseudomonadati</taxon>
        <taxon>Pseudomonadota</taxon>
        <taxon>Betaproteobacteria</taxon>
        <taxon>Burkholderiales</taxon>
        <taxon>Burkholderiaceae</taxon>
        <taxon>Paraburkholderia</taxon>
    </lineage>
</organism>
<dbReference type="PANTHER" id="PTHR30097:SF4">
    <property type="entry name" value="SLR6042 PROTEIN"/>
    <property type="match status" value="1"/>
</dbReference>
<feature type="chain" id="PRO_5040741884" evidence="2">
    <location>
        <begin position="20"/>
        <end position="358"/>
    </location>
</feature>
<evidence type="ECO:0000256" key="2">
    <source>
        <dbReference type="SAM" id="SignalP"/>
    </source>
</evidence>
<evidence type="ECO:0000313" key="3">
    <source>
        <dbReference type="EMBL" id="MCG5076708.1"/>
    </source>
</evidence>
<dbReference type="GO" id="GO:0030313">
    <property type="term" value="C:cell envelope"/>
    <property type="evidence" value="ECO:0007669"/>
    <property type="project" value="TreeGrafter"/>
</dbReference>
<sequence length="358" mass="37496">MKLRLILLSVISLTLASDAGWYIYQAVHDAGASTTADAPSSPPPAVQTVSGETVVVVGPEAQRASHIEVAPLAAVTSQSGISAYATVIDLQPLFDLRNRLASAHADVGTFTAQAASSRAQYQRSRALYADDRNISQKSLQDAQSAMQADDAKLQSARVTLNGLDGAMRQQFGDALANAAAAPASKLFQRLLSGEAVVLRVTLPASFGMVPPERIAVDTADGCAVPAQKLSASALADPTVQGSPWLYVADAALPANLRTSARVPTSSQAASGLLIPARAVVWYGGQTWAYVRTAQDRFTRRFVPAGSEGIREGDHGFMVSAGFHAGDQIVTQGAQLLLSEELKPQGIATACKDPPECDD</sequence>
<evidence type="ECO:0000256" key="1">
    <source>
        <dbReference type="ARBA" id="ARBA00022448"/>
    </source>
</evidence>
<dbReference type="InterPro" id="IPR051909">
    <property type="entry name" value="MFP_Cation_Efflux"/>
</dbReference>
<evidence type="ECO:0000313" key="4">
    <source>
        <dbReference type="Proteomes" id="UP001139308"/>
    </source>
</evidence>
<reference evidence="3" key="1">
    <citation type="submission" date="2022-01" db="EMBL/GenBank/DDBJ databases">
        <title>Genome sequence and assembly of Parabukholderia sp. RG36.</title>
        <authorList>
            <person name="Chhetri G."/>
        </authorList>
    </citation>
    <scope>NUCLEOTIDE SEQUENCE</scope>
    <source>
        <strain evidence="3">RG36</strain>
    </source>
</reference>
<dbReference type="GO" id="GO:0015679">
    <property type="term" value="P:plasma membrane copper ion transport"/>
    <property type="evidence" value="ECO:0007669"/>
    <property type="project" value="TreeGrafter"/>
</dbReference>
<keyword evidence="2" id="KW-0732">Signal</keyword>
<keyword evidence="1" id="KW-0813">Transport</keyword>
<dbReference type="Gene3D" id="2.40.420.20">
    <property type="match status" value="1"/>
</dbReference>
<comment type="caution">
    <text evidence="3">The sequence shown here is derived from an EMBL/GenBank/DDBJ whole genome shotgun (WGS) entry which is preliminary data.</text>
</comment>
<dbReference type="EMBL" id="JAKLJA010000026">
    <property type="protein sequence ID" value="MCG5076708.1"/>
    <property type="molecule type" value="Genomic_DNA"/>
</dbReference>
<dbReference type="PANTHER" id="PTHR30097">
    <property type="entry name" value="CATION EFFLUX SYSTEM PROTEIN CUSB"/>
    <property type="match status" value="1"/>
</dbReference>
<dbReference type="GO" id="GO:0060003">
    <property type="term" value="P:copper ion export"/>
    <property type="evidence" value="ECO:0007669"/>
    <property type="project" value="TreeGrafter"/>
</dbReference>
<name>A0A9X1RSV1_9BURK</name>
<dbReference type="Proteomes" id="UP001139308">
    <property type="component" value="Unassembled WGS sequence"/>
</dbReference>
<gene>
    <name evidence="3" type="ORF">L5014_25725</name>
</gene>
<dbReference type="AlphaFoldDB" id="A0A9X1RSV1"/>
<dbReference type="RefSeq" id="WP_238466614.1">
    <property type="nucleotide sequence ID" value="NZ_JAKLJA010000026.1"/>
</dbReference>
<proteinExistence type="predicted"/>